<feature type="chain" id="PRO_5031208485" description="Ice-binding protein C-terminal domain-containing protein" evidence="1">
    <location>
        <begin position="22"/>
        <end position="271"/>
    </location>
</feature>
<evidence type="ECO:0000313" key="3">
    <source>
        <dbReference type="EMBL" id="NYG33921.1"/>
    </source>
</evidence>
<sequence length="271" mass="28185">MLKKLVYALALTGLASGQAFALTDAGFENANNWVTPIGGLTRVDYGSPQARVLVRDDAYDMQADGFGGVVTAPDGTAIGDITVDAVPTASLPGSVGVGSSFGLIETCAANIQIGNCSAAGMAFSFNLGGPVSTYGDFFLVRLMTADYERDFNDKVTVTYYGTAGVLGTDHVSVFSENPADPYWIETQGYPDSNWAAFGVPVGTNAIQVQVENVAALGQPAGYNLYNRPVVAIDYAAAVAVSPVPEADVTAMMLAGLGVLGMVSRRRTKRAA</sequence>
<dbReference type="Pfam" id="PF07589">
    <property type="entry name" value="PEP-CTERM"/>
    <property type="match status" value="1"/>
</dbReference>
<organism evidence="3 4">
    <name type="scientific">Sphaerotilus montanus</name>
    <dbReference type="NCBI Taxonomy" id="522889"/>
    <lineage>
        <taxon>Bacteria</taxon>
        <taxon>Pseudomonadati</taxon>
        <taxon>Pseudomonadota</taxon>
        <taxon>Betaproteobacteria</taxon>
        <taxon>Burkholderiales</taxon>
        <taxon>Sphaerotilaceae</taxon>
        <taxon>Sphaerotilus</taxon>
    </lineage>
</organism>
<name>A0A7Y9QYN3_9BURK</name>
<comment type="caution">
    <text evidence="3">The sequence shown here is derived from an EMBL/GenBank/DDBJ whole genome shotgun (WGS) entry which is preliminary data.</text>
</comment>
<accession>A0A7Y9QYN3</accession>
<evidence type="ECO:0000256" key="1">
    <source>
        <dbReference type="SAM" id="SignalP"/>
    </source>
</evidence>
<gene>
    <name evidence="3" type="ORF">BDD16_002907</name>
</gene>
<reference evidence="3 4" key="1">
    <citation type="submission" date="2020-07" db="EMBL/GenBank/DDBJ databases">
        <title>Genomic Encyclopedia of Archaeal and Bacterial Type Strains, Phase II (KMG-II): from individual species to whole genera.</title>
        <authorList>
            <person name="Goeker M."/>
        </authorList>
    </citation>
    <scope>NUCLEOTIDE SEQUENCE [LARGE SCALE GENOMIC DNA]</scope>
    <source>
        <strain evidence="3 4">DSM 21226</strain>
    </source>
</reference>
<feature type="domain" description="Ice-binding protein C-terminal" evidence="2">
    <location>
        <begin position="242"/>
        <end position="266"/>
    </location>
</feature>
<dbReference type="RefSeq" id="WP_218897821.1">
    <property type="nucleotide sequence ID" value="NZ_JACCFH010000001.1"/>
</dbReference>
<dbReference type="InterPro" id="IPR013424">
    <property type="entry name" value="Ice-binding_C"/>
</dbReference>
<evidence type="ECO:0000259" key="2">
    <source>
        <dbReference type="Pfam" id="PF07589"/>
    </source>
</evidence>
<protein>
    <recommendedName>
        <fullName evidence="2">Ice-binding protein C-terminal domain-containing protein</fullName>
    </recommendedName>
</protein>
<keyword evidence="4" id="KW-1185">Reference proteome</keyword>
<evidence type="ECO:0000313" key="4">
    <source>
        <dbReference type="Proteomes" id="UP000518288"/>
    </source>
</evidence>
<dbReference type="Proteomes" id="UP000518288">
    <property type="component" value="Unassembled WGS sequence"/>
</dbReference>
<dbReference type="AlphaFoldDB" id="A0A7Y9QYN3"/>
<keyword evidence="1" id="KW-0732">Signal</keyword>
<proteinExistence type="predicted"/>
<feature type="signal peptide" evidence="1">
    <location>
        <begin position="1"/>
        <end position="21"/>
    </location>
</feature>
<dbReference type="EMBL" id="JACCFH010000001">
    <property type="protein sequence ID" value="NYG33921.1"/>
    <property type="molecule type" value="Genomic_DNA"/>
</dbReference>